<dbReference type="PROSITE" id="PS51792">
    <property type="entry name" value="YIPPEE"/>
    <property type="match status" value="1"/>
</dbReference>
<evidence type="ECO:0000313" key="8">
    <source>
        <dbReference type="Proteomes" id="UP000186922"/>
    </source>
</evidence>
<dbReference type="InterPro" id="IPR039058">
    <property type="entry name" value="Yippee_fam"/>
</dbReference>
<evidence type="ECO:0000256" key="1">
    <source>
        <dbReference type="ARBA" id="ARBA00005613"/>
    </source>
</evidence>
<dbReference type="InterPro" id="IPR034751">
    <property type="entry name" value="Yippee"/>
</dbReference>
<evidence type="ECO:0000256" key="5">
    <source>
        <dbReference type="SAM" id="MobiDB-lite"/>
    </source>
</evidence>
<dbReference type="OrthoDB" id="6407410at2759"/>
<evidence type="ECO:0000256" key="3">
    <source>
        <dbReference type="ARBA" id="ARBA00022833"/>
    </source>
</evidence>
<comment type="caution">
    <text evidence="7">The sequence shown here is derived from an EMBL/GenBank/DDBJ whole genome shotgun (WGS) entry which is preliminary data.</text>
</comment>
<dbReference type="GO" id="GO:0046872">
    <property type="term" value="F:metal ion binding"/>
    <property type="evidence" value="ECO:0007669"/>
    <property type="project" value="UniProtKB-KW"/>
</dbReference>
<gene>
    <name evidence="7" type="primary">RvY_15984</name>
    <name evidence="7" type="synonym">RvY_15984.2</name>
    <name evidence="7" type="ORF">RvY_15984-2</name>
</gene>
<evidence type="ECO:0000259" key="6">
    <source>
        <dbReference type="PROSITE" id="PS51792"/>
    </source>
</evidence>
<feature type="region of interest" description="Disordered" evidence="5">
    <location>
        <begin position="111"/>
        <end position="133"/>
    </location>
</feature>
<dbReference type="InterPro" id="IPR004910">
    <property type="entry name" value="Yippee/Mis18/Cereblon"/>
</dbReference>
<keyword evidence="3" id="KW-0862">Zinc</keyword>
<dbReference type="Proteomes" id="UP000186922">
    <property type="component" value="Unassembled WGS sequence"/>
</dbReference>
<keyword evidence="8" id="KW-1185">Reference proteome</keyword>
<organism evidence="7 8">
    <name type="scientific">Ramazzottius varieornatus</name>
    <name type="common">Water bear</name>
    <name type="synonym">Tardigrade</name>
    <dbReference type="NCBI Taxonomy" id="947166"/>
    <lineage>
        <taxon>Eukaryota</taxon>
        <taxon>Metazoa</taxon>
        <taxon>Ecdysozoa</taxon>
        <taxon>Tardigrada</taxon>
        <taxon>Eutardigrada</taxon>
        <taxon>Parachela</taxon>
        <taxon>Hypsibioidea</taxon>
        <taxon>Ramazzottiidae</taxon>
        <taxon>Ramazzottius</taxon>
    </lineage>
</organism>
<feature type="domain" description="Yippee" evidence="6">
    <location>
        <begin position="13"/>
        <end position="110"/>
    </location>
</feature>
<keyword evidence="2" id="KW-0479">Metal-binding</keyword>
<dbReference type="STRING" id="947166.A0A1D1VXX2"/>
<dbReference type="PANTHER" id="PTHR13848">
    <property type="entry name" value="PROTEIN YIPPEE-LIKE CG15309-RELATED"/>
    <property type="match status" value="1"/>
</dbReference>
<name>A0A1D1VXX2_RAMVA</name>
<proteinExistence type="inferred from homology"/>
<dbReference type="EMBL" id="BDGG01000012">
    <property type="protein sequence ID" value="GAV05931.1"/>
    <property type="molecule type" value="Genomic_DNA"/>
</dbReference>
<comment type="similarity">
    <text evidence="1 4">Belongs to the yippee family.</text>
</comment>
<protein>
    <recommendedName>
        <fullName evidence="4">Protein yippee-like</fullName>
    </recommendedName>
</protein>
<accession>A0A1D1VXX2</accession>
<evidence type="ECO:0000256" key="2">
    <source>
        <dbReference type="ARBA" id="ARBA00022723"/>
    </source>
</evidence>
<evidence type="ECO:0000256" key="4">
    <source>
        <dbReference type="RuleBase" id="RU110713"/>
    </source>
</evidence>
<dbReference type="Pfam" id="PF03226">
    <property type="entry name" value="Yippee-Mis18"/>
    <property type="match status" value="1"/>
</dbReference>
<dbReference type="AlphaFoldDB" id="A0A1D1VXX2"/>
<evidence type="ECO:0000313" key="7">
    <source>
        <dbReference type="EMBL" id="GAV05931.1"/>
    </source>
</evidence>
<sequence>MGRVFLEHPGGARIFACNHCDTPLTNKKELVSTRFTGSTGRAFLFRKVVNITFSEVQDRMMLTGQHFVRDVFCKKCSQKLGWFYEFATEEDQRYKEGNVILEKALINDYNGIESRDPSPTPPQNHQHHHMIDF</sequence>
<reference evidence="7 8" key="1">
    <citation type="journal article" date="2016" name="Nat. Commun.">
        <title>Extremotolerant tardigrade genome and improved radiotolerance of human cultured cells by tardigrade-unique protein.</title>
        <authorList>
            <person name="Hashimoto T."/>
            <person name="Horikawa D.D."/>
            <person name="Saito Y."/>
            <person name="Kuwahara H."/>
            <person name="Kozuka-Hata H."/>
            <person name="Shin-I T."/>
            <person name="Minakuchi Y."/>
            <person name="Ohishi K."/>
            <person name="Motoyama A."/>
            <person name="Aizu T."/>
            <person name="Enomoto A."/>
            <person name="Kondo K."/>
            <person name="Tanaka S."/>
            <person name="Hara Y."/>
            <person name="Koshikawa S."/>
            <person name="Sagara H."/>
            <person name="Miura T."/>
            <person name="Yokobori S."/>
            <person name="Miyagawa K."/>
            <person name="Suzuki Y."/>
            <person name="Kubo T."/>
            <person name="Oyama M."/>
            <person name="Kohara Y."/>
            <person name="Fujiyama A."/>
            <person name="Arakawa K."/>
            <person name="Katayama T."/>
            <person name="Toyoda A."/>
            <person name="Kunieda T."/>
        </authorList>
    </citation>
    <scope>NUCLEOTIDE SEQUENCE [LARGE SCALE GENOMIC DNA]</scope>
    <source>
        <strain evidence="7 8">YOKOZUNA-1</strain>
    </source>
</reference>